<sequence>MGHLTGGISLSGCHTHAYTHASPATVQVIARAKTVDVKTDPELPPKPVTVRSARCSVLDAVDAEATTVRHG</sequence>
<gene>
    <name evidence="1" type="ORF">CC78DRAFT_531376</name>
</gene>
<keyword evidence="2" id="KW-1185">Reference proteome</keyword>
<comment type="caution">
    <text evidence="1">The sequence shown here is derived from an EMBL/GenBank/DDBJ whole genome shotgun (WGS) entry which is preliminary data.</text>
</comment>
<evidence type="ECO:0000313" key="1">
    <source>
        <dbReference type="EMBL" id="KAF2266951.1"/>
    </source>
</evidence>
<name>A0A9P4N8W7_9PLEO</name>
<dbReference type="EMBL" id="ML986595">
    <property type="protein sequence ID" value="KAF2266951.1"/>
    <property type="molecule type" value="Genomic_DNA"/>
</dbReference>
<accession>A0A9P4N8W7</accession>
<dbReference type="Proteomes" id="UP000800093">
    <property type="component" value="Unassembled WGS sequence"/>
</dbReference>
<evidence type="ECO:0000313" key="2">
    <source>
        <dbReference type="Proteomes" id="UP000800093"/>
    </source>
</evidence>
<dbReference type="AlphaFoldDB" id="A0A9P4N8W7"/>
<reference evidence="2" key="1">
    <citation type="journal article" date="2020" name="Stud. Mycol.">
        <title>101 Dothideomycetes genomes: A test case for predicting lifestyles and emergence of pathogens.</title>
        <authorList>
            <person name="Haridas S."/>
            <person name="Albert R."/>
            <person name="Binder M."/>
            <person name="Bloem J."/>
            <person name="LaButti K."/>
            <person name="Salamov A."/>
            <person name="Andreopoulos B."/>
            <person name="Baker S."/>
            <person name="Barry K."/>
            <person name="Bills G."/>
            <person name="Bluhm B."/>
            <person name="Cannon C."/>
            <person name="Castanera R."/>
            <person name="Culley D."/>
            <person name="Daum C."/>
            <person name="Ezra D."/>
            <person name="Gonzalez J."/>
            <person name="Henrissat B."/>
            <person name="Kuo A."/>
            <person name="Liang C."/>
            <person name="Lipzen A."/>
            <person name="Lutzoni F."/>
            <person name="Magnuson J."/>
            <person name="Mondo S."/>
            <person name="Nolan M."/>
            <person name="Ohm R."/>
            <person name="Pangilinan J."/>
            <person name="Park H.-J."/>
            <person name="Ramirez L."/>
            <person name="Alfaro M."/>
            <person name="Sun H."/>
            <person name="Tritt A."/>
            <person name="Yoshinaga Y."/>
            <person name="Zwiers L.-H."/>
            <person name="Turgeon B."/>
            <person name="Goodwin S."/>
            <person name="Spatafora J."/>
            <person name="Crous P."/>
            <person name="Grigoriev I."/>
        </authorList>
    </citation>
    <scope>NUCLEOTIDE SEQUENCE [LARGE SCALE GENOMIC DNA]</scope>
    <source>
        <strain evidence="2">CBS 304.66</strain>
    </source>
</reference>
<protein>
    <submittedName>
        <fullName evidence="1">Uncharacterized protein</fullName>
    </submittedName>
</protein>
<organism evidence="1 2">
    <name type="scientific">Lojkania enalia</name>
    <dbReference type="NCBI Taxonomy" id="147567"/>
    <lineage>
        <taxon>Eukaryota</taxon>
        <taxon>Fungi</taxon>
        <taxon>Dikarya</taxon>
        <taxon>Ascomycota</taxon>
        <taxon>Pezizomycotina</taxon>
        <taxon>Dothideomycetes</taxon>
        <taxon>Pleosporomycetidae</taxon>
        <taxon>Pleosporales</taxon>
        <taxon>Pleosporales incertae sedis</taxon>
        <taxon>Lojkania</taxon>
    </lineage>
</organism>
<proteinExistence type="predicted"/>